<protein>
    <recommendedName>
        <fullName evidence="8">Endoribonuclease YbeY</fullName>
        <ecNumber evidence="8">3.1.-.-</ecNumber>
    </recommendedName>
</protein>
<dbReference type="PANTHER" id="PTHR46986:SF1">
    <property type="entry name" value="ENDORIBONUCLEASE YBEY, CHLOROPLASTIC"/>
    <property type="match status" value="1"/>
</dbReference>
<keyword evidence="8" id="KW-0963">Cytoplasm</keyword>
<evidence type="ECO:0000256" key="2">
    <source>
        <dbReference type="ARBA" id="ARBA00022517"/>
    </source>
</evidence>
<comment type="subcellular location">
    <subcellularLocation>
        <location evidence="8">Cytoplasm</location>
    </subcellularLocation>
</comment>
<dbReference type="EMBL" id="PIPM01000008">
    <property type="protein sequence ID" value="RUO31418.1"/>
    <property type="molecule type" value="Genomic_DNA"/>
</dbReference>
<dbReference type="EC" id="3.1.-.-" evidence="8"/>
<accession>A0A432WF32</accession>
<reference evidence="9 10" key="1">
    <citation type="journal article" date="2011" name="Front. Microbiol.">
        <title>Genomic signatures of strain selection and enhancement in Bacillus atrophaeus var. globigii, a historical biowarfare simulant.</title>
        <authorList>
            <person name="Gibbons H.S."/>
            <person name="Broomall S.M."/>
            <person name="McNew L.A."/>
            <person name="Daligault H."/>
            <person name="Chapman C."/>
            <person name="Bruce D."/>
            <person name="Karavis M."/>
            <person name="Krepps M."/>
            <person name="McGregor P.A."/>
            <person name="Hong C."/>
            <person name="Park K.H."/>
            <person name="Akmal A."/>
            <person name="Feldman A."/>
            <person name="Lin J.S."/>
            <person name="Chang W.E."/>
            <person name="Higgs B.W."/>
            <person name="Demirev P."/>
            <person name="Lindquist J."/>
            <person name="Liem A."/>
            <person name="Fochler E."/>
            <person name="Read T.D."/>
            <person name="Tapia R."/>
            <person name="Johnson S."/>
            <person name="Bishop-Lilly K.A."/>
            <person name="Detter C."/>
            <person name="Han C."/>
            <person name="Sozhamannan S."/>
            <person name="Rosenzweig C.N."/>
            <person name="Skowronski E.W."/>
        </authorList>
    </citation>
    <scope>NUCLEOTIDE SEQUENCE [LARGE SCALE GENOMIC DNA]</scope>
    <source>
        <strain evidence="9 10">GYP-17</strain>
    </source>
</reference>
<feature type="binding site" evidence="8">
    <location>
        <position position="103"/>
    </location>
    <ligand>
        <name>Zn(2+)</name>
        <dbReference type="ChEBI" id="CHEBI:29105"/>
        <note>catalytic</note>
    </ligand>
</feature>
<evidence type="ECO:0000256" key="7">
    <source>
        <dbReference type="ARBA" id="ARBA00022833"/>
    </source>
</evidence>
<dbReference type="InterPro" id="IPR020549">
    <property type="entry name" value="YbeY_CS"/>
</dbReference>
<dbReference type="GO" id="GO:0004521">
    <property type="term" value="F:RNA endonuclease activity"/>
    <property type="evidence" value="ECO:0007669"/>
    <property type="project" value="UniProtKB-UniRule"/>
</dbReference>
<evidence type="ECO:0000256" key="1">
    <source>
        <dbReference type="ARBA" id="ARBA00010875"/>
    </source>
</evidence>
<comment type="caution">
    <text evidence="9">The sequence shown here is derived from an EMBL/GenBank/DDBJ whole genome shotgun (WGS) entry which is preliminary data.</text>
</comment>
<keyword evidence="7 8" id="KW-0862">Zinc</keyword>
<proteinExistence type="inferred from homology"/>
<dbReference type="NCBIfam" id="TIGR00043">
    <property type="entry name" value="rRNA maturation RNase YbeY"/>
    <property type="match status" value="1"/>
</dbReference>
<dbReference type="AlphaFoldDB" id="A0A432WF32"/>
<dbReference type="PANTHER" id="PTHR46986">
    <property type="entry name" value="ENDORIBONUCLEASE YBEY, CHLOROPLASTIC"/>
    <property type="match status" value="1"/>
</dbReference>
<dbReference type="Pfam" id="PF02130">
    <property type="entry name" value="YbeY"/>
    <property type="match status" value="1"/>
</dbReference>
<feature type="binding site" evidence="8">
    <location>
        <position position="113"/>
    </location>
    <ligand>
        <name>Zn(2+)</name>
        <dbReference type="ChEBI" id="CHEBI:29105"/>
        <note>catalytic</note>
    </ligand>
</feature>
<feature type="binding site" evidence="8">
    <location>
        <position position="107"/>
    </location>
    <ligand>
        <name>Zn(2+)</name>
        <dbReference type="ChEBI" id="CHEBI:29105"/>
        <note>catalytic</note>
    </ligand>
</feature>
<keyword evidence="2 8" id="KW-0690">Ribosome biogenesis</keyword>
<dbReference type="InterPro" id="IPR002036">
    <property type="entry name" value="YbeY"/>
</dbReference>
<evidence type="ECO:0000313" key="10">
    <source>
        <dbReference type="Proteomes" id="UP000288405"/>
    </source>
</evidence>
<dbReference type="PROSITE" id="PS01306">
    <property type="entry name" value="UPF0054"/>
    <property type="match status" value="1"/>
</dbReference>
<dbReference type="InterPro" id="IPR023091">
    <property type="entry name" value="MetalPrtase_cat_dom_sf_prd"/>
</dbReference>
<dbReference type="GO" id="GO:0008270">
    <property type="term" value="F:zinc ion binding"/>
    <property type="evidence" value="ECO:0007669"/>
    <property type="project" value="UniProtKB-UniRule"/>
</dbReference>
<evidence type="ECO:0000313" key="9">
    <source>
        <dbReference type="EMBL" id="RUO31418.1"/>
    </source>
</evidence>
<comment type="similarity">
    <text evidence="1 8">Belongs to the endoribonuclease YbeY family.</text>
</comment>
<evidence type="ECO:0000256" key="8">
    <source>
        <dbReference type="HAMAP-Rule" id="MF_00009"/>
    </source>
</evidence>
<comment type="cofactor">
    <cofactor evidence="8">
        <name>Zn(2+)</name>
        <dbReference type="ChEBI" id="CHEBI:29105"/>
    </cofactor>
    <text evidence="8">Binds 1 zinc ion.</text>
</comment>
<dbReference type="Proteomes" id="UP000288405">
    <property type="component" value="Unassembled WGS sequence"/>
</dbReference>
<keyword evidence="10" id="KW-1185">Reference proteome</keyword>
<keyword evidence="4 8" id="KW-0479">Metal-binding</keyword>
<keyword evidence="3 8" id="KW-0540">Nuclease</keyword>
<name>A0A432WF32_9GAMM</name>
<evidence type="ECO:0000256" key="6">
    <source>
        <dbReference type="ARBA" id="ARBA00022801"/>
    </source>
</evidence>
<dbReference type="GO" id="GO:0004222">
    <property type="term" value="F:metalloendopeptidase activity"/>
    <property type="evidence" value="ECO:0007669"/>
    <property type="project" value="InterPro"/>
</dbReference>
<dbReference type="GO" id="GO:0006364">
    <property type="term" value="P:rRNA processing"/>
    <property type="evidence" value="ECO:0007669"/>
    <property type="project" value="UniProtKB-UniRule"/>
</dbReference>
<dbReference type="Gene3D" id="3.40.390.30">
    <property type="entry name" value="Metalloproteases ('zincins'), catalytic domain"/>
    <property type="match status" value="1"/>
</dbReference>
<keyword evidence="8" id="KW-0698">rRNA processing</keyword>
<sequence>MAANAEAIVQIVEHTLATLQIAEAELTVRFSDISEVQALNREYRGKDRPTNVLSFPFADTLPEGVELDVPLLGDIVICVPVVADEAHAQNKSFTQHLTHLVVHGTLHLLGYDHINDDEAEVMEALEIQLLGELGLPNPYVHQHLPDSRSE</sequence>
<dbReference type="SUPFAM" id="SSF55486">
    <property type="entry name" value="Metalloproteases ('zincins'), catalytic domain"/>
    <property type="match status" value="1"/>
</dbReference>
<keyword evidence="5 8" id="KW-0255">Endonuclease</keyword>
<comment type="function">
    <text evidence="8">Single strand-specific metallo-endoribonuclease involved in late-stage 70S ribosome quality control and in maturation of the 3' terminus of the 16S rRNA.</text>
</comment>
<dbReference type="GO" id="GO:0005737">
    <property type="term" value="C:cytoplasm"/>
    <property type="evidence" value="ECO:0007669"/>
    <property type="project" value="UniProtKB-SubCell"/>
</dbReference>
<evidence type="ECO:0000256" key="4">
    <source>
        <dbReference type="ARBA" id="ARBA00022723"/>
    </source>
</evidence>
<evidence type="ECO:0000256" key="3">
    <source>
        <dbReference type="ARBA" id="ARBA00022722"/>
    </source>
</evidence>
<organism evidence="9 10">
    <name type="scientific">Aliidiomarina sanyensis</name>
    <dbReference type="NCBI Taxonomy" id="1249555"/>
    <lineage>
        <taxon>Bacteria</taxon>
        <taxon>Pseudomonadati</taxon>
        <taxon>Pseudomonadota</taxon>
        <taxon>Gammaproteobacteria</taxon>
        <taxon>Alteromonadales</taxon>
        <taxon>Idiomarinaceae</taxon>
        <taxon>Aliidiomarina</taxon>
    </lineage>
</organism>
<dbReference type="HAMAP" id="MF_00009">
    <property type="entry name" value="Endoribonucl_YbeY"/>
    <property type="match status" value="1"/>
</dbReference>
<keyword evidence="6 8" id="KW-0378">Hydrolase</keyword>
<gene>
    <name evidence="8" type="primary">ybeY</name>
    <name evidence="9" type="ORF">CWE11_08535</name>
</gene>
<dbReference type="OrthoDB" id="9807740at2"/>
<evidence type="ECO:0000256" key="5">
    <source>
        <dbReference type="ARBA" id="ARBA00022759"/>
    </source>
</evidence>